<reference evidence="1" key="1">
    <citation type="submission" date="2022-10" db="EMBL/GenBank/DDBJ databases">
        <title>Culturing micro-colonial fungi from biological soil crusts in the Mojave desert and describing Neophaeococcomyces mojavensis, and introducing the new genera and species Taxawa tesnikishii.</title>
        <authorList>
            <person name="Kurbessoian T."/>
            <person name="Stajich J.E."/>
        </authorList>
    </citation>
    <scope>NUCLEOTIDE SEQUENCE</scope>
    <source>
        <strain evidence="1">JES_115</strain>
    </source>
</reference>
<dbReference type="EMBL" id="JAPDRP010000027">
    <property type="protein sequence ID" value="KAJ9635455.1"/>
    <property type="molecule type" value="Genomic_DNA"/>
</dbReference>
<dbReference type="Proteomes" id="UP001172680">
    <property type="component" value="Unassembled WGS sequence"/>
</dbReference>
<organism evidence="1 2">
    <name type="scientific">Coniosporium tulheliwenetii</name>
    <dbReference type="NCBI Taxonomy" id="3383036"/>
    <lineage>
        <taxon>Eukaryota</taxon>
        <taxon>Fungi</taxon>
        <taxon>Dikarya</taxon>
        <taxon>Ascomycota</taxon>
        <taxon>Pezizomycotina</taxon>
        <taxon>Dothideomycetes</taxon>
        <taxon>Dothideomycetes incertae sedis</taxon>
        <taxon>Coniosporium</taxon>
    </lineage>
</organism>
<accession>A0ACC2YJC6</accession>
<evidence type="ECO:0000313" key="1">
    <source>
        <dbReference type="EMBL" id="KAJ9635455.1"/>
    </source>
</evidence>
<name>A0ACC2YJC6_9PEZI</name>
<sequence>MLYSLSLAVLALAGSAFGREMEKDAVRAAKLYDSGVRHSAIMAKKHDTWQKQRDAGLFDSSLYPDIDKKVPCINGTATAIPGNANYTFKCKDMDLYHFRSHASLGSNGGEGSSSWGWTSPDGREFVAIGQSDGASFVEISKQGKMIYLGRLPQYSVPIIWREIRAYKNYMVIGSEALGHNIQIFDMTKLLDIDPANPVTFSNEEDLTGLFTGLPIGRTHNVVVNEETNWAYAVGAAPRNSSCRGGLIFIDLADPSNPTTPGCNPDDGYVHDAQCLVYKGPDTKYLGREICYGYNEDTLTIYDVTNKKNSTIISRTSYTGASYTHQGWVLDTEWQEYLVMDDEYDEFDKVEPAADGFPVTYIWDIRSLEAPKQTGIYKSKTHSVDHNQYVIDGYSFQSNYGAGFRVLDVSSIPDDPTGKGVSEVAFFDVYPEDDNAPLGGVVDFVGSWSSYAFFKSGYIFVNTIERGGFVIKMKDRDQGYGRGRGRGRGRGKGNGRGAGLGRAVTKECDV</sequence>
<evidence type="ECO:0000313" key="2">
    <source>
        <dbReference type="Proteomes" id="UP001172680"/>
    </source>
</evidence>
<protein>
    <submittedName>
        <fullName evidence="1">Uncharacterized protein</fullName>
    </submittedName>
</protein>
<comment type="caution">
    <text evidence="1">The sequence shown here is derived from an EMBL/GenBank/DDBJ whole genome shotgun (WGS) entry which is preliminary data.</text>
</comment>
<keyword evidence="2" id="KW-1185">Reference proteome</keyword>
<gene>
    <name evidence="1" type="ORF">H2199_008458</name>
</gene>
<proteinExistence type="predicted"/>